<sequence>MPPALRRGMALVSAVALRSGFPHDIASQANAFTALATRPVGEWGPAPFAECAERAVILVDPGFGSPTADCLELASGGGEASVVEDIFHERLRTALAASGTEAPRLYREVRETIVRHPCMTKTEVLAFAYDVPELATDIPTFFRRLPASALHGRTLRLCGHCGAPLFPDRDRVSHPLGRCAVRECRMTFPDASVGSEHEVASPDDWRIADPSIMTYWVGPGLPEIWLYDALLASGADAELYPMCDAADVGIGGTAVGVDVKSYSSAAVIGHRFANGIGGLRAFRRRIVAIPDFWIRIDRDYLATAASVSGLREGIEFMSVSAVAREFAA</sequence>
<dbReference type="EMBL" id="JACIEK010000001">
    <property type="protein sequence ID" value="MBB3997486.1"/>
    <property type="molecule type" value="Genomic_DNA"/>
</dbReference>
<comment type="caution">
    <text evidence="3">The sequence shown here is derived from an EMBL/GenBank/DDBJ whole genome shotgun (WGS) entry which is preliminary data.</text>
</comment>
<reference evidence="3 4" key="1">
    <citation type="submission" date="2020-08" db="EMBL/GenBank/DDBJ databases">
        <title>Genomic Encyclopedia of Type Strains, Phase IV (KMG-IV): sequencing the most valuable type-strain genomes for metagenomic binning, comparative biology and taxonomic classification.</title>
        <authorList>
            <person name="Goeker M."/>
        </authorList>
    </citation>
    <scope>NUCLEOTIDE SEQUENCE [LARGE SCALE GENOMIC DNA]</scope>
    <source>
        <strain evidence="3 4">DSM 102238</strain>
    </source>
</reference>
<evidence type="ECO:0008006" key="5">
    <source>
        <dbReference type="Google" id="ProtNLM"/>
    </source>
</evidence>
<feature type="domain" description="REase associating with pPIWI RE" evidence="1">
    <location>
        <begin position="220"/>
        <end position="324"/>
    </location>
</feature>
<protein>
    <recommendedName>
        <fullName evidence="5">REase associating with pPIWI RE domain-containing protein</fullName>
    </recommendedName>
</protein>
<keyword evidence="4" id="KW-1185">Reference proteome</keyword>
<evidence type="ECO:0000313" key="3">
    <source>
        <dbReference type="EMBL" id="MBB3997486.1"/>
    </source>
</evidence>
<proteinExistence type="predicted"/>
<dbReference type="InterPro" id="IPR041191">
    <property type="entry name" value="pPIWI_RE_Y"/>
</dbReference>
<dbReference type="Pfam" id="PF18154">
    <property type="entry name" value="pPIWI_RE_REase"/>
    <property type="match status" value="1"/>
</dbReference>
<dbReference type="Pfam" id="PF18156">
    <property type="entry name" value="pPIWI_RE_Y"/>
    <property type="match status" value="1"/>
</dbReference>
<feature type="domain" description="pPIWI-RE three-gene island" evidence="2">
    <location>
        <begin position="2"/>
        <end position="120"/>
    </location>
</feature>
<accession>A0A7W6H2Y5</accession>
<evidence type="ECO:0000259" key="1">
    <source>
        <dbReference type="Pfam" id="PF18154"/>
    </source>
</evidence>
<name>A0A7W6H2Y5_9HYPH</name>
<gene>
    <name evidence="3" type="ORF">GGR04_001307</name>
</gene>
<evidence type="ECO:0000259" key="2">
    <source>
        <dbReference type="Pfam" id="PF18156"/>
    </source>
</evidence>
<dbReference type="Proteomes" id="UP000542776">
    <property type="component" value="Unassembled WGS sequence"/>
</dbReference>
<evidence type="ECO:0000313" key="4">
    <source>
        <dbReference type="Proteomes" id="UP000542776"/>
    </source>
</evidence>
<dbReference type="InterPro" id="IPR040828">
    <property type="entry name" value="pPIWI_RE_REase"/>
</dbReference>
<dbReference type="AlphaFoldDB" id="A0A7W6H2Y5"/>
<organism evidence="3 4">
    <name type="scientific">Aureimonas pseudogalii</name>
    <dbReference type="NCBI Taxonomy" id="1744844"/>
    <lineage>
        <taxon>Bacteria</taxon>
        <taxon>Pseudomonadati</taxon>
        <taxon>Pseudomonadota</taxon>
        <taxon>Alphaproteobacteria</taxon>
        <taxon>Hyphomicrobiales</taxon>
        <taxon>Aurantimonadaceae</taxon>
        <taxon>Aureimonas</taxon>
    </lineage>
</organism>